<accession>A0A397XX46</accession>
<protein>
    <recommendedName>
        <fullName evidence="7">GRF-type domain-containing protein</fullName>
    </recommendedName>
</protein>
<dbReference type="AlphaFoldDB" id="A0A397XX46"/>
<dbReference type="EMBL" id="CM010636">
    <property type="protein sequence ID" value="RID45931.1"/>
    <property type="molecule type" value="Genomic_DNA"/>
</dbReference>
<keyword evidence="3" id="KW-0862">Zinc</keyword>
<evidence type="ECO:0000313" key="9">
    <source>
        <dbReference type="Proteomes" id="UP000264353"/>
    </source>
</evidence>
<sequence>MNGEDEVVDKFRKYSDEISEKMTNGSQCKLFNDGTQNEKGILCKCKKLTRVVQAWTDDNPGRRFYGCEGQKVDHGYESCNFFQWYDVERPHGWQYLALLEARDIMRGQKEEINQMKESMRALTHERERQLESPALEELKVSREECEALKREVLVLSERSRVFRNVLISSTFGFVVVLGVMVAMGKQH</sequence>
<evidence type="ECO:0000256" key="5">
    <source>
        <dbReference type="SAM" id="Coils"/>
    </source>
</evidence>
<reference evidence="8 9" key="1">
    <citation type="submission" date="2018-06" db="EMBL/GenBank/DDBJ databases">
        <title>WGS assembly of Brassica rapa FPsc.</title>
        <authorList>
            <person name="Bowman J."/>
            <person name="Kohchi T."/>
            <person name="Yamato K."/>
            <person name="Jenkins J."/>
            <person name="Shu S."/>
            <person name="Ishizaki K."/>
            <person name="Yamaoka S."/>
            <person name="Nishihama R."/>
            <person name="Nakamura Y."/>
            <person name="Berger F."/>
            <person name="Adam C."/>
            <person name="Aki S."/>
            <person name="Althoff F."/>
            <person name="Araki T."/>
            <person name="Arteaga-Vazquez M."/>
            <person name="Balasubrmanian S."/>
            <person name="Bauer D."/>
            <person name="Boehm C."/>
            <person name="Briginshaw L."/>
            <person name="Caballero-Perez J."/>
            <person name="Catarino B."/>
            <person name="Chen F."/>
            <person name="Chiyoda S."/>
            <person name="Chovatia M."/>
            <person name="Davies K."/>
            <person name="Delmans M."/>
            <person name="Demura T."/>
            <person name="Dierschke T."/>
            <person name="Dolan L."/>
            <person name="Dorantes-Acosta A."/>
            <person name="Eklund D."/>
            <person name="Florent S."/>
            <person name="Flores-Sandoval E."/>
            <person name="Fujiyama A."/>
            <person name="Fukuzawa H."/>
            <person name="Galik B."/>
            <person name="Grimanelli D."/>
            <person name="Grimwood J."/>
            <person name="Grossniklaus U."/>
            <person name="Hamada T."/>
            <person name="Haseloff J."/>
            <person name="Hetherington A."/>
            <person name="Higo A."/>
            <person name="Hirakawa Y."/>
            <person name="Hundley H."/>
            <person name="Ikeda Y."/>
            <person name="Inoue K."/>
            <person name="Inoue S."/>
            <person name="Ishida S."/>
            <person name="Jia Q."/>
            <person name="Kakita M."/>
            <person name="Kanazawa T."/>
            <person name="Kawai Y."/>
            <person name="Kawashima T."/>
            <person name="Kennedy M."/>
            <person name="Kinose K."/>
            <person name="Kinoshita T."/>
            <person name="Kohara Y."/>
            <person name="Koide E."/>
            <person name="Komatsu K."/>
            <person name="Kopischke S."/>
            <person name="Kubo M."/>
            <person name="Kyozuka J."/>
            <person name="Lagercrantz U."/>
            <person name="Lin S."/>
            <person name="Lindquist E."/>
            <person name="Lipzen A."/>
            <person name="Lu C."/>
            <person name="Luna E."/>
            <person name="Martienssen R."/>
            <person name="Minamino N."/>
            <person name="Mizutani M."/>
            <person name="Mizutani M."/>
            <person name="Mochizuki N."/>
            <person name="Monte I."/>
            <person name="Mosher R."/>
            <person name="Nagasaki H."/>
            <person name="Nakagami H."/>
            <person name="Naramoto S."/>
            <person name="Nishitani K."/>
            <person name="Ohtani M."/>
            <person name="Okamoto T."/>
            <person name="Okumura M."/>
            <person name="Phillips J."/>
            <person name="Pollak B."/>
            <person name="Reinders A."/>
            <person name="Roevekamp M."/>
            <person name="Sano R."/>
            <person name="Sawa S."/>
            <person name="Schmid M."/>
            <person name="Shirakawa M."/>
            <person name="Solano R."/>
            <person name="Spunde A."/>
            <person name="Suetsugu N."/>
            <person name="Sugano S."/>
            <person name="Sugiyama A."/>
            <person name="Sun R."/>
            <person name="Suzuki Y."/>
            <person name="Takenaka M."/>
            <person name="Takezawa D."/>
            <person name="Tomogane H."/>
            <person name="Tsuzuki M."/>
            <person name="Ueda T."/>
            <person name="Umeda M."/>
            <person name="Ward J."/>
            <person name="Watanabe Y."/>
            <person name="Yazaki K."/>
            <person name="Yokoyama R."/>
            <person name="Yoshitake Y."/>
            <person name="Yotsui I."/>
            <person name="Zachgo S."/>
            <person name="Schmutz J."/>
        </authorList>
    </citation>
    <scope>NUCLEOTIDE SEQUENCE [LARGE SCALE GENOMIC DNA]</scope>
    <source>
        <strain evidence="9">cv. B-3</strain>
    </source>
</reference>
<evidence type="ECO:0000256" key="2">
    <source>
        <dbReference type="ARBA" id="ARBA00022771"/>
    </source>
</evidence>
<keyword evidence="6" id="KW-1133">Transmembrane helix</keyword>
<evidence type="ECO:0000256" key="6">
    <source>
        <dbReference type="SAM" id="Phobius"/>
    </source>
</evidence>
<keyword evidence="6" id="KW-0812">Transmembrane</keyword>
<evidence type="ECO:0000256" key="1">
    <source>
        <dbReference type="ARBA" id="ARBA00022723"/>
    </source>
</evidence>
<dbReference type="Pfam" id="PF25464">
    <property type="entry name" value="DUF7900"/>
    <property type="match status" value="1"/>
</dbReference>
<feature type="transmembrane region" description="Helical" evidence="6">
    <location>
        <begin position="165"/>
        <end position="184"/>
    </location>
</feature>
<evidence type="ECO:0000259" key="7">
    <source>
        <dbReference type="PROSITE" id="PS51999"/>
    </source>
</evidence>
<proteinExistence type="predicted"/>
<feature type="domain" description="GRF-type" evidence="7">
    <location>
        <begin position="43"/>
        <end position="88"/>
    </location>
</feature>
<gene>
    <name evidence="8" type="ORF">BRARA_I02625</name>
</gene>
<organism evidence="8 9">
    <name type="scientific">Brassica campestris</name>
    <name type="common">Field mustard</name>
    <dbReference type="NCBI Taxonomy" id="3711"/>
    <lineage>
        <taxon>Eukaryota</taxon>
        <taxon>Viridiplantae</taxon>
        <taxon>Streptophyta</taxon>
        <taxon>Embryophyta</taxon>
        <taxon>Tracheophyta</taxon>
        <taxon>Spermatophyta</taxon>
        <taxon>Magnoliopsida</taxon>
        <taxon>eudicotyledons</taxon>
        <taxon>Gunneridae</taxon>
        <taxon>Pentapetalae</taxon>
        <taxon>rosids</taxon>
        <taxon>malvids</taxon>
        <taxon>Brassicales</taxon>
        <taxon>Brassicaceae</taxon>
        <taxon>Brassiceae</taxon>
        <taxon>Brassica</taxon>
    </lineage>
</organism>
<feature type="coiled-coil region" evidence="5">
    <location>
        <begin position="98"/>
        <end position="158"/>
    </location>
</feature>
<name>A0A397XX46_BRACM</name>
<dbReference type="InterPro" id="IPR010666">
    <property type="entry name" value="Znf_GRF"/>
</dbReference>
<evidence type="ECO:0000256" key="4">
    <source>
        <dbReference type="PROSITE-ProRule" id="PRU01343"/>
    </source>
</evidence>
<keyword evidence="1" id="KW-0479">Metal-binding</keyword>
<evidence type="ECO:0000313" key="8">
    <source>
        <dbReference type="EMBL" id="RID45931.1"/>
    </source>
</evidence>
<keyword evidence="2 4" id="KW-0863">Zinc-finger</keyword>
<dbReference type="PANTHER" id="PTHR33248">
    <property type="entry name" value="ZINC ION-BINDING PROTEIN"/>
    <property type="match status" value="1"/>
</dbReference>
<evidence type="ECO:0000256" key="3">
    <source>
        <dbReference type="ARBA" id="ARBA00022833"/>
    </source>
</evidence>
<dbReference type="PROSITE" id="PS51999">
    <property type="entry name" value="ZF_GRF"/>
    <property type="match status" value="1"/>
</dbReference>
<dbReference type="Proteomes" id="UP000264353">
    <property type="component" value="Chromosome A9"/>
</dbReference>
<keyword evidence="6" id="KW-0472">Membrane</keyword>
<dbReference type="Pfam" id="PF06839">
    <property type="entry name" value="Zn_ribbon_GRF"/>
    <property type="match status" value="1"/>
</dbReference>
<dbReference type="InterPro" id="IPR057222">
    <property type="entry name" value="DUF7900"/>
</dbReference>
<dbReference type="GO" id="GO:0008270">
    <property type="term" value="F:zinc ion binding"/>
    <property type="evidence" value="ECO:0007669"/>
    <property type="project" value="UniProtKB-KW"/>
</dbReference>
<keyword evidence="5" id="KW-0175">Coiled coil</keyword>